<dbReference type="Proteomes" id="UP000001542">
    <property type="component" value="Unassembled WGS sequence"/>
</dbReference>
<dbReference type="InParanoid" id="A2FM98"/>
<evidence type="ECO:0000256" key="1">
    <source>
        <dbReference type="SAM" id="MobiDB-lite"/>
    </source>
</evidence>
<organism evidence="2 3">
    <name type="scientific">Trichomonas vaginalis (strain ATCC PRA-98 / G3)</name>
    <dbReference type="NCBI Taxonomy" id="412133"/>
    <lineage>
        <taxon>Eukaryota</taxon>
        <taxon>Metamonada</taxon>
        <taxon>Parabasalia</taxon>
        <taxon>Trichomonadida</taxon>
        <taxon>Trichomonadidae</taxon>
        <taxon>Trichomonas</taxon>
    </lineage>
</organism>
<feature type="compositionally biased region" description="Polar residues" evidence="1">
    <location>
        <begin position="281"/>
        <end position="296"/>
    </location>
</feature>
<feature type="region of interest" description="Disordered" evidence="1">
    <location>
        <begin position="280"/>
        <end position="369"/>
    </location>
</feature>
<feature type="compositionally biased region" description="Low complexity" evidence="1">
    <location>
        <begin position="325"/>
        <end position="341"/>
    </location>
</feature>
<feature type="region of interest" description="Disordered" evidence="1">
    <location>
        <begin position="385"/>
        <end position="406"/>
    </location>
</feature>
<feature type="compositionally biased region" description="Basic and acidic residues" evidence="1">
    <location>
        <begin position="297"/>
        <end position="321"/>
    </location>
</feature>
<evidence type="ECO:0000313" key="3">
    <source>
        <dbReference type="Proteomes" id="UP000001542"/>
    </source>
</evidence>
<evidence type="ECO:0000313" key="2">
    <source>
        <dbReference type="EMBL" id="EAX93954.1"/>
    </source>
</evidence>
<dbReference type="AlphaFoldDB" id="A2FM98"/>
<name>A2FM98_TRIV3</name>
<dbReference type="EMBL" id="DS113883">
    <property type="protein sequence ID" value="EAX93954.1"/>
    <property type="molecule type" value="Genomic_DNA"/>
</dbReference>
<dbReference type="VEuPathDB" id="TrichDB:TVAG_428840"/>
<protein>
    <submittedName>
        <fullName evidence="2">Uncharacterized protein</fullName>
    </submittedName>
</protein>
<gene>
    <name evidence="2" type="ORF">TVAG_428840</name>
</gene>
<dbReference type="KEGG" id="tva:4751680"/>
<feature type="compositionally biased region" description="Low complexity" evidence="1">
    <location>
        <begin position="397"/>
        <end position="406"/>
    </location>
</feature>
<sequence length="510" mass="57591">MSHKVAISNLLKENEISDVTSKLKSYCGNIVIIDNPSKADISIVPLIQIMSVMKPKCLTITPLALNQMIERKIDLFSNKFITKKILSYFLDNIKIKVMIDDEIECKRVKNKIHGMQGIIVDSNPDIIISQHTIATKTIPIVPVDWVDAQAASTTFIDPSNYRKTLYKKLKKPNAKKTPVAYAKNLSTQTDTVQTLMQISENTPSIENFFTASQMRAKSIKKEENLIKQISKKPSLCSTKLPETIIKPKETKQIEEPIFPVPPQDIFDALLEEDRQERLQKFKSQNSQISTKNTQKNEVLDDKIPIKSDESVKNIKDIKESPKILPKPQKSSQESPPEVSEPARAPSGVSLGDWLMNDKESDSDDEEDIDKHLSEMKSKVLPFLSPKKTKSRSQFDMSSESDIDSPIKPIIRSPIKTKTSIINSPIRKACSQISPNVKRICKSILSMKPAHEGEMHDGKVPTLEETIRFTQKSQLSQSMNDNIEYMDENYKFSQNVNASPSRDPLILALLD</sequence>
<dbReference type="VEuPathDB" id="TrichDB:TVAGG3_0864530"/>
<reference evidence="2" key="2">
    <citation type="journal article" date="2007" name="Science">
        <title>Draft genome sequence of the sexually transmitted pathogen Trichomonas vaginalis.</title>
        <authorList>
            <person name="Carlton J.M."/>
            <person name="Hirt R.P."/>
            <person name="Silva J.C."/>
            <person name="Delcher A.L."/>
            <person name="Schatz M."/>
            <person name="Zhao Q."/>
            <person name="Wortman J.R."/>
            <person name="Bidwell S.L."/>
            <person name="Alsmark U.C.M."/>
            <person name="Besteiro S."/>
            <person name="Sicheritz-Ponten T."/>
            <person name="Noel C.J."/>
            <person name="Dacks J.B."/>
            <person name="Foster P.G."/>
            <person name="Simillion C."/>
            <person name="Van de Peer Y."/>
            <person name="Miranda-Saavedra D."/>
            <person name="Barton G.J."/>
            <person name="Westrop G.D."/>
            <person name="Mueller S."/>
            <person name="Dessi D."/>
            <person name="Fiori P.L."/>
            <person name="Ren Q."/>
            <person name="Paulsen I."/>
            <person name="Zhang H."/>
            <person name="Bastida-Corcuera F.D."/>
            <person name="Simoes-Barbosa A."/>
            <person name="Brown M.T."/>
            <person name="Hayes R.D."/>
            <person name="Mukherjee M."/>
            <person name="Okumura C.Y."/>
            <person name="Schneider R."/>
            <person name="Smith A.J."/>
            <person name="Vanacova S."/>
            <person name="Villalvazo M."/>
            <person name="Haas B.J."/>
            <person name="Pertea M."/>
            <person name="Feldblyum T.V."/>
            <person name="Utterback T.R."/>
            <person name="Shu C.L."/>
            <person name="Osoegawa K."/>
            <person name="de Jong P.J."/>
            <person name="Hrdy I."/>
            <person name="Horvathova L."/>
            <person name="Zubacova Z."/>
            <person name="Dolezal P."/>
            <person name="Malik S.B."/>
            <person name="Logsdon J.M. Jr."/>
            <person name="Henze K."/>
            <person name="Gupta A."/>
            <person name="Wang C.C."/>
            <person name="Dunne R.L."/>
            <person name="Upcroft J.A."/>
            <person name="Upcroft P."/>
            <person name="White O."/>
            <person name="Salzberg S.L."/>
            <person name="Tang P."/>
            <person name="Chiu C.-H."/>
            <person name="Lee Y.-S."/>
            <person name="Embley T.M."/>
            <person name="Coombs G.H."/>
            <person name="Mottram J.C."/>
            <person name="Tachezy J."/>
            <person name="Fraser-Liggett C.M."/>
            <person name="Johnson P.J."/>
        </authorList>
    </citation>
    <scope>NUCLEOTIDE SEQUENCE [LARGE SCALE GENOMIC DNA]</scope>
    <source>
        <strain evidence="2">G3</strain>
    </source>
</reference>
<keyword evidence="3" id="KW-1185">Reference proteome</keyword>
<dbReference type="RefSeq" id="XP_001306884.1">
    <property type="nucleotide sequence ID" value="XM_001306883.1"/>
</dbReference>
<accession>A2FM98</accession>
<reference evidence="2" key="1">
    <citation type="submission" date="2006-10" db="EMBL/GenBank/DDBJ databases">
        <authorList>
            <person name="Amadeo P."/>
            <person name="Zhao Q."/>
            <person name="Wortman J."/>
            <person name="Fraser-Liggett C."/>
            <person name="Carlton J."/>
        </authorList>
    </citation>
    <scope>NUCLEOTIDE SEQUENCE</scope>
    <source>
        <strain evidence="2">G3</strain>
    </source>
</reference>
<proteinExistence type="predicted"/>